<accession>A0A4Q2U4I0</accession>
<dbReference type="AlphaFoldDB" id="A0A4Q2U4I0"/>
<evidence type="ECO:0000313" key="1">
    <source>
        <dbReference type="EMBL" id="RYC31453.1"/>
    </source>
</evidence>
<dbReference type="OrthoDB" id="9801906at2"/>
<proteinExistence type="predicted"/>
<keyword evidence="2" id="KW-1185">Reference proteome</keyword>
<dbReference type="Proteomes" id="UP000290759">
    <property type="component" value="Unassembled WGS sequence"/>
</dbReference>
<sequence>MNRYERRPAAATEAELDYGDGEFRVIRPGAFVRCGVTGVPIPLDDLRYWNVALQEAYASPEAKMARLGIKVGG</sequence>
<dbReference type="InterPro" id="IPR018661">
    <property type="entry name" value="DUF2093"/>
</dbReference>
<reference evidence="1 2" key="1">
    <citation type="submission" date="2018-12" db="EMBL/GenBank/DDBJ databases">
        <authorList>
            <person name="Grouzdev D.S."/>
            <person name="Krutkina M.S."/>
        </authorList>
    </citation>
    <scope>NUCLEOTIDE SEQUENCE [LARGE SCALE GENOMIC DNA]</scope>
    <source>
        <strain evidence="1 2">RmlP026</strain>
    </source>
</reference>
<reference evidence="1 2" key="2">
    <citation type="submission" date="2019-02" db="EMBL/GenBank/DDBJ databases">
        <title>'Lichenibacterium ramalinii' gen. nov. sp. nov., 'Lichenibacterium minor' gen. nov. sp. nov.</title>
        <authorList>
            <person name="Pankratov T."/>
        </authorList>
    </citation>
    <scope>NUCLEOTIDE SEQUENCE [LARGE SCALE GENOMIC DNA]</scope>
    <source>
        <strain evidence="1 2">RmlP026</strain>
    </source>
</reference>
<comment type="caution">
    <text evidence="1">The sequence shown here is derived from an EMBL/GenBank/DDBJ whole genome shotgun (WGS) entry which is preliminary data.</text>
</comment>
<gene>
    <name evidence="1" type="ORF">D3273_13820</name>
</gene>
<evidence type="ECO:0000313" key="2">
    <source>
        <dbReference type="Proteomes" id="UP000290759"/>
    </source>
</evidence>
<organism evidence="1 2">
    <name type="scientific">Lichenibacterium minor</name>
    <dbReference type="NCBI Taxonomy" id="2316528"/>
    <lineage>
        <taxon>Bacteria</taxon>
        <taxon>Pseudomonadati</taxon>
        <taxon>Pseudomonadota</taxon>
        <taxon>Alphaproteobacteria</taxon>
        <taxon>Hyphomicrobiales</taxon>
        <taxon>Lichenihabitantaceae</taxon>
        <taxon>Lichenibacterium</taxon>
    </lineage>
</organism>
<dbReference type="EMBL" id="QYBB01000014">
    <property type="protein sequence ID" value="RYC31453.1"/>
    <property type="molecule type" value="Genomic_DNA"/>
</dbReference>
<dbReference type="Pfam" id="PF09866">
    <property type="entry name" value="DUF2093"/>
    <property type="match status" value="1"/>
</dbReference>
<protein>
    <submittedName>
        <fullName evidence="1">DUF2093 domain-containing protein</fullName>
    </submittedName>
</protein>
<name>A0A4Q2U4I0_9HYPH</name>
<dbReference type="RefSeq" id="WP_129227470.1">
    <property type="nucleotide sequence ID" value="NZ_QYBB01000014.1"/>
</dbReference>